<organism evidence="1">
    <name type="scientific">Zea mays</name>
    <name type="common">Maize</name>
    <dbReference type="NCBI Taxonomy" id="4577"/>
    <lineage>
        <taxon>Eukaryota</taxon>
        <taxon>Viridiplantae</taxon>
        <taxon>Streptophyta</taxon>
        <taxon>Embryophyta</taxon>
        <taxon>Tracheophyta</taxon>
        <taxon>Spermatophyta</taxon>
        <taxon>Magnoliopsida</taxon>
        <taxon>Liliopsida</taxon>
        <taxon>Poales</taxon>
        <taxon>Poaceae</taxon>
        <taxon>PACMAD clade</taxon>
        <taxon>Panicoideae</taxon>
        <taxon>Andropogonodae</taxon>
        <taxon>Andropogoneae</taxon>
        <taxon>Tripsacinae</taxon>
        <taxon>Zea</taxon>
    </lineage>
</organism>
<comment type="caution">
    <text evidence="1">The sequence shown here is derived from an EMBL/GenBank/DDBJ whole genome shotgun (WGS) entry which is preliminary data.</text>
</comment>
<sequence>MNLPWLERNEGRFRRG</sequence>
<evidence type="ECO:0000313" key="1">
    <source>
        <dbReference type="EMBL" id="PWZ13254.1"/>
    </source>
</evidence>
<dbReference type="Proteomes" id="UP000251960">
    <property type="component" value="Chromosome 7"/>
</dbReference>
<proteinExistence type="predicted"/>
<accession>A0A3L6DWZ4</accession>
<name>A0A3L6DWZ4_MAIZE</name>
<dbReference type="EMBL" id="NCVQ01000008">
    <property type="protein sequence ID" value="PWZ13254.1"/>
    <property type="molecule type" value="Genomic_DNA"/>
</dbReference>
<dbReference type="AlphaFoldDB" id="A0A3L6DWZ4"/>
<reference evidence="1" key="1">
    <citation type="journal article" date="2018" name="Nat. Genet.">
        <title>Extensive intraspecific gene order and gene structural variations between Mo17 and other maize genomes.</title>
        <authorList>
            <person name="Sun S."/>
            <person name="Zhou Y."/>
            <person name="Chen J."/>
            <person name="Shi J."/>
            <person name="Zhao H."/>
            <person name="Zhao H."/>
            <person name="Song W."/>
            <person name="Zhang M."/>
            <person name="Cui Y."/>
            <person name="Dong X."/>
            <person name="Liu H."/>
            <person name="Ma X."/>
            <person name="Jiao Y."/>
            <person name="Wang B."/>
            <person name="Wei X."/>
            <person name="Stein J.C."/>
            <person name="Glaubitz J.C."/>
            <person name="Lu F."/>
            <person name="Yu G."/>
            <person name="Liang C."/>
            <person name="Fengler K."/>
            <person name="Li B."/>
            <person name="Rafalski A."/>
            <person name="Schnable P.S."/>
            <person name="Ware D.H."/>
            <person name="Buckler E.S."/>
            <person name="Lai J."/>
        </authorList>
    </citation>
    <scope>NUCLEOTIDE SEQUENCE [LARGE SCALE GENOMIC DNA]</scope>
    <source>
        <tissue evidence="1">Seedling</tissue>
    </source>
</reference>
<gene>
    <name evidence="1" type="ORF">Zm00014a_037093</name>
</gene>
<protein>
    <submittedName>
        <fullName evidence="1">Uncharacterized protein</fullName>
    </submittedName>
</protein>